<reference evidence="1" key="1">
    <citation type="submission" date="2024-05" db="EMBL/GenBank/DDBJ databases">
        <authorList>
            <person name="Mugo M.M."/>
            <person name="Musyoki A.M."/>
            <person name="Makumi A.M."/>
            <person name="Mutai I."/>
            <person name="Drechsel O."/>
            <person name="Kering K.K."/>
            <person name="Muturi P."/>
            <person name="Mbae C.K."/>
            <person name="Kariuki S.M."/>
        </authorList>
    </citation>
    <scope>NUCLEOTIDE SEQUENCE</scope>
</reference>
<name>A0AAU8GHP0_9CAUD</name>
<sequence length="136" mass="15137">MFMHKKIHKHICSWSVGGYLPSHIPPGFGSDLSLNQGAGNFKSILRFCIRAVAKSYCFSRYGLIVCCVQPRSLNPLSRLCMISSCMPVCAPHGNALLWVFGLHRSLTTGVYFSRAFHLQVLTIQGYGLSRSGWTQL</sequence>
<evidence type="ECO:0000313" key="1">
    <source>
        <dbReference type="EMBL" id="XCH41197.1"/>
    </source>
</evidence>
<accession>A0AAU8GHP0</accession>
<organism evidence="1">
    <name type="scientific">Salmonella phage vB_STmST313_KE28</name>
    <dbReference type="NCBI Taxonomy" id="3161179"/>
    <lineage>
        <taxon>Viruses</taxon>
        <taxon>Duplodnaviria</taxon>
        <taxon>Heunggongvirae</taxon>
        <taxon>Uroviricota</taxon>
        <taxon>Caudoviricetes</taxon>
        <taxon>Pantevenvirales</taxon>
        <taxon>Ackermannviridae</taxon>
        <taxon>Cvivirinae</taxon>
        <taxon>Kuttervirus</taxon>
    </lineage>
</organism>
<proteinExistence type="predicted"/>
<dbReference type="EMBL" id="PP856727">
    <property type="protein sequence ID" value="XCH41197.1"/>
    <property type="molecule type" value="Genomic_DNA"/>
</dbReference>
<protein>
    <submittedName>
        <fullName evidence="1">Uncharacterized protein</fullName>
    </submittedName>
</protein>
<gene>
    <name evidence="1" type="ORF">YANPRGVA_CDS0021</name>
</gene>